<evidence type="ECO:0000313" key="2">
    <source>
        <dbReference type="Proteomes" id="UP000027821"/>
    </source>
</evidence>
<gene>
    <name evidence="1" type="ORF">EL17_19415</name>
</gene>
<evidence type="ECO:0000313" key="1">
    <source>
        <dbReference type="EMBL" id="KEO72082.1"/>
    </source>
</evidence>
<sequence length="62" mass="7223">MTYLFKGLKIYLTILDKDLNFLEDSPVSVLHHKPVKHCAKDGKIWMFVKVEDEMGFPKLSIN</sequence>
<dbReference type="STRING" id="1048983.EL17_19415"/>
<dbReference type="AlphaFoldDB" id="A0A074LE73"/>
<comment type="caution">
    <text evidence="1">The sequence shown here is derived from an EMBL/GenBank/DDBJ whole genome shotgun (WGS) entry which is preliminary data.</text>
</comment>
<name>A0A074LE73_9BACT</name>
<reference evidence="1 2" key="1">
    <citation type="submission" date="2014-04" db="EMBL/GenBank/DDBJ databases">
        <title>Characterization and application of a salt tolerant electro-active bacterium.</title>
        <authorList>
            <person name="Yang L."/>
            <person name="Wei S."/>
            <person name="Tay Q.X.M."/>
        </authorList>
    </citation>
    <scope>NUCLEOTIDE SEQUENCE [LARGE SCALE GENOMIC DNA]</scope>
    <source>
        <strain evidence="1 2">LY1</strain>
    </source>
</reference>
<organism evidence="1 2">
    <name type="scientific">Anditalea andensis</name>
    <dbReference type="NCBI Taxonomy" id="1048983"/>
    <lineage>
        <taxon>Bacteria</taxon>
        <taxon>Pseudomonadati</taxon>
        <taxon>Bacteroidota</taxon>
        <taxon>Cytophagia</taxon>
        <taxon>Cytophagales</taxon>
        <taxon>Cytophagaceae</taxon>
        <taxon>Anditalea</taxon>
    </lineage>
</organism>
<keyword evidence="2" id="KW-1185">Reference proteome</keyword>
<proteinExistence type="predicted"/>
<dbReference type="OrthoDB" id="833511at2"/>
<protein>
    <submittedName>
        <fullName evidence="1">Uncharacterized protein</fullName>
    </submittedName>
</protein>
<dbReference type="Proteomes" id="UP000027821">
    <property type="component" value="Unassembled WGS sequence"/>
</dbReference>
<accession>A0A074LE73</accession>
<dbReference type="EMBL" id="JMIH01000028">
    <property type="protein sequence ID" value="KEO72082.1"/>
    <property type="molecule type" value="Genomic_DNA"/>
</dbReference>